<evidence type="ECO:0000313" key="2">
    <source>
        <dbReference type="Proteomes" id="UP001501757"/>
    </source>
</evidence>
<gene>
    <name evidence="1" type="ORF">GCM10009092_12610</name>
</gene>
<protein>
    <submittedName>
        <fullName evidence="1">Uncharacterized protein</fullName>
    </submittedName>
</protein>
<keyword evidence="2" id="KW-1185">Reference proteome</keyword>
<accession>A0ABP3GM83</accession>
<dbReference type="InterPro" id="IPR011008">
    <property type="entry name" value="Dimeric_a/b-barrel"/>
</dbReference>
<dbReference type="SUPFAM" id="SSF54909">
    <property type="entry name" value="Dimeric alpha+beta barrel"/>
    <property type="match status" value="1"/>
</dbReference>
<evidence type="ECO:0000313" key="1">
    <source>
        <dbReference type="EMBL" id="GAA0349673.1"/>
    </source>
</evidence>
<dbReference type="EMBL" id="BAAAEI010000006">
    <property type="protein sequence ID" value="GAA0349673.1"/>
    <property type="molecule type" value="Genomic_DNA"/>
</dbReference>
<sequence>MNTLDINQFTGLEWGRFKLKNGVTEAQLLACHARVTREFMSQQPGILGHYLLKGPDGQYVDLALADSQNRAEQVCAMWMDNAVTLALVEQLDPASVDISFWQRLGA</sequence>
<dbReference type="Proteomes" id="UP001501757">
    <property type="component" value="Unassembled WGS sequence"/>
</dbReference>
<dbReference type="RefSeq" id="WP_343843066.1">
    <property type="nucleotide sequence ID" value="NZ_BAAAEI010000006.1"/>
</dbReference>
<organism evidence="1 2">
    <name type="scientific">Bowmanella denitrificans</name>
    <dbReference type="NCBI Taxonomy" id="366582"/>
    <lineage>
        <taxon>Bacteria</taxon>
        <taxon>Pseudomonadati</taxon>
        <taxon>Pseudomonadota</taxon>
        <taxon>Gammaproteobacteria</taxon>
        <taxon>Alteromonadales</taxon>
        <taxon>Alteromonadaceae</taxon>
        <taxon>Bowmanella</taxon>
    </lineage>
</organism>
<reference evidence="2" key="1">
    <citation type="journal article" date="2019" name="Int. J. Syst. Evol. Microbiol.">
        <title>The Global Catalogue of Microorganisms (GCM) 10K type strain sequencing project: providing services to taxonomists for standard genome sequencing and annotation.</title>
        <authorList>
            <consortium name="The Broad Institute Genomics Platform"/>
            <consortium name="The Broad Institute Genome Sequencing Center for Infectious Disease"/>
            <person name="Wu L."/>
            <person name="Ma J."/>
        </authorList>
    </citation>
    <scope>NUCLEOTIDE SEQUENCE [LARGE SCALE GENOMIC DNA]</scope>
    <source>
        <strain evidence="2">JCM 13378</strain>
    </source>
</reference>
<name>A0ABP3GM83_9ALTE</name>
<comment type="caution">
    <text evidence="1">The sequence shown here is derived from an EMBL/GenBank/DDBJ whole genome shotgun (WGS) entry which is preliminary data.</text>
</comment>
<proteinExistence type="predicted"/>